<gene>
    <name evidence="3" type="ORF">GCM10011379_46860</name>
</gene>
<organism evidence="3 4">
    <name type="scientific">Filimonas zeae</name>
    <dbReference type="NCBI Taxonomy" id="1737353"/>
    <lineage>
        <taxon>Bacteria</taxon>
        <taxon>Pseudomonadati</taxon>
        <taxon>Bacteroidota</taxon>
        <taxon>Chitinophagia</taxon>
        <taxon>Chitinophagales</taxon>
        <taxon>Chitinophagaceae</taxon>
        <taxon>Filimonas</taxon>
    </lineage>
</organism>
<feature type="signal peptide" evidence="2">
    <location>
        <begin position="1"/>
        <end position="22"/>
    </location>
</feature>
<evidence type="ECO:0008006" key="5">
    <source>
        <dbReference type="Google" id="ProtNLM"/>
    </source>
</evidence>
<name>A0A917MY94_9BACT</name>
<reference evidence="3" key="2">
    <citation type="submission" date="2020-09" db="EMBL/GenBank/DDBJ databases">
        <authorList>
            <person name="Sun Q."/>
            <person name="Zhou Y."/>
        </authorList>
    </citation>
    <scope>NUCLEOTIDE SEQUENCE</scope>
    <source>
        <strain evidence="3">CGMCC 1.15290</strain>
    </source>
</reference>
<evidence type="ECO:0000313" key="4">
    <source>
        <dbReference type="Proteomes" id="UP000627292"/>
    </source>
</evidence>
<feature type="chain" id="PRO_5037917606" description="LTXXQ motif family protein" evidence="2">
    <location>
        <begin position="23"/>
        <end position="128"/>
    </location>
</feature>
<evidence type="ECO:0000256" key="1">
    <source>
        <dbReference type="SAM" id="Coils"/>
    </source>
</evidence>
<feature type="coiled-coil region" evidence="1">
    <location>
        <begin position="81"/>
        <end position="127"/>
    </location>
</feature>
<reference evidence="3" key="1">
    <citation type="journal article" date="2014" name="Int. J. Syst. Evol. Microbiol.">
        <title>Complete genome sequence of Corynebacterium casei LMG S-19264T (=DSM 44701T), isolated from a smear-ripened cheese.</title>
        <authorList>
            <consortium name="US DOE Joint Genome Institute (JGI-PGF)"/>
            <person name="Walter F."/>
            <person name="Albersmeier A."/>
            <person name="Kalinowski J."/>
            <person name="Ruckert C."/>
        </authorList>
    </citation>
    <scope>NUCLEOTIDE SEQUENCE</scope>
    <source>
        <strain evidence="3">CGMCC 1.15290</strain>
    </source>
</reference>
<dbReference type="AlphaFoldDB" id="A0A917MY94"/>
<dbReference type="EMBL" id="BMIB01000005">
    <property type="protein sequence ID" value="GGH78664.1"/>
    <property type="molecule type" value="Genomic_DNA"/>
</dbReference>
<dbReference type="Proteomes" id="UP000627292">
    <property type="component" value="Unassembled WGS sequence"/>
</dbReference>
<proteinExistence type="predicted"/>
<evidence type="ECO:0000256" key="2">
    <source>
        <dbReference type="SAM" id="SignalP"/>
    </source>
</evidence>
<keyword evidence="1" id="KW-0175">Coiled coil</keyword>
<dbReference type="PROSITE" id="PS51257">
    <property type="entry name" value="PROKAR_LIPOPROTEIN"/>
    <property type="match status" value="1"/>
</dbReference>
<dbReference type="RefSeq" id="WP_188957049.1">
    <property type="nucleotide sequence ID" value="NZ_BMIB01000005.1"/>
</dbReference>
<protein>
    <recommendedName>
        <fullName evidence="5">LTXXQ motif family protein</fullName>
    </recommendedName>
</protein>
<keyword evidence="4" id="KW-1185">Reference proteome</keyword>
<accession>A0A917MY94</accession>
<evidence type="ECO:0000313" key="3">
    <source>
        <dbReference type="EMBL" id="GGH78664.1"/>
    </source>
</evidence>
<keyword evidence="2" id="KW-0732">Signal</keyword>
<comment type="caution">
    <text evidence="3">The sequence shown here is derived from an EMBL/GenBank/DDBJ whole genome shotgun (WGS) entry which is preliminary data.</text>
</comment>
<sequence length="128" mass="14725">MKKYLYLLLIALLSCALVQAQASEELKNTTPEQRAKVQTDLMKTKLQLNEEQTAKVGAINLKYAKQMEPVVKSGGGKLAKYRQAKKINEQKEAELKQVLTTEQFETYEAVKETMKEEMKKKMKEKKQL</sequence>